<dbReference type="eggNOG" id="COG1475">
    <property type="taxonomic scope" value="Bacteria"/>
</dbReference>
<dbReference type="Gene3D" id="3.90.1530.30">
    <property type="match status" value="1"/>
</dbReference>
<dbReference type="Proteomes" id="UP000031552">
    <property type="component" value="Unassembled WGS sequence"/>
</dbReference>
<comment type="similarity">
    <text evidence="1">Belongs to the ParB family.</text>
</comment>
<comment type="caution">
    <text evidence="5">The sequence shown here is derived from an EMBL/GenBank/DDBJ whole genome shotgun (WGS) entry which is preliminary data.</text>
</comment>
<dbReference type="Gene3D" id="1.10.10.2830">
    <property type="match status" value="1"/>
</dbReference>
<dbReference type="PANTHER" id="PTHR33375">
    <property type="entry name" value="CHROMOSOME-PARTITIONING PROTEIN PARB-RELATED"/>
    <property type="match status" value="1"/>
</dbReference>
<keyword evidence="3" id="KW-0238">DNA-binding</keyword>
<organism evidence="5 6">
    <name type="scientific">Candidatus Criblamydia sequanensis CRIB-18</name>
    <dbReference type="NCBI Taxonomy" id="1437425"/>
    <lineage>
        <taxon>Bacteria</taxon>
        <taxon>Pseudomonadati</taxon>
        <taxon>Chlamydiota</taxon>
        <taxon>Chlamydiia</taxon>
        <taxon>Parachlamydiales</taxon>
        <taxon>Candidatus Criblamydiaceae</taxon>
        <taxon>Candidatus Criblamydia</taxon>
    </lineage>
</organism>
<dbReference type="SUPFAM" id="SSF110849">
    <property type="entry name" value="ParB/Sulfiredoxin"/>
    <property type="match status" value="1"/>
</dbReference>
<dbReference type="SUPFAM" id="SSF109709">
    <property type="entry name" value="KorB DNA-binding domain-like"/>
    <property type="match status" value="1"/>
</dbReference>
<dbReference type="EMBL" id="CCEJ010000008">
    <property type="protein sequence ID" value="CDR34613.1"/>
    <property type="molecule type" value="Genomic_DNA"/>
</dbReference>
<proteinExistence type="inferred from homology"/>
<dbReference type="FunFam" id="1.10.10.2830:FF:000001">
    <property type="entry name" value="Chromosome partitioning protein ParB"/>
    <property type="match status" value="1"/>
</dbReference>
<dbReference type="InterPro" id="IPR004437">
    <property type="entry name" value="ParB/RepB/Spo0J"/>
</dbReference>
<evidence type="ECO:0000256" key="1">
    <source>
        <dbReference type="ARBA" id="ARBA00006295"/>
    </source>
</evidence>
<dbReference type="AlphaFoldDB" id="A0A090D2S6"/>
<evidence type="ECO:0000256" key="3">
    <source>
        <dbReference type="ARBA" id="ARBA00023125"/>
    </source>
</evidence>
<name>A0A090D2S6_9BACT</name>
<evidence type="ECO:0000313" key="6">
    <source>
        <dbReference type="Proteomes" id="UP000031552"/>
    </source>
</evidence>
<dbReference type="GO" id="GO:0003677">
    <property type="term" value="F:DNA binding"/>
    <property type="evidence" value="ECO:0007669"/>
    <property type="project" value="UniProtKB-KW"/>
</dbReference>
<dbReference type="GO" id="GO:0005694">
    <property type="term" value="C:chromosome"/>
    <property type="evidence" value="ECO:0007669"/>
    <property type="project" value="TreeGrafter"/>
</dbReference>
<dbReference type="Pfam" id="PF02195">
    <property type="entry name" value="ParB_N"/>
    <property type="match status" value="1"/>
</dbReference>
<dbReference type="SMART" id="SM00470">
    <property type="entry name" value="ParB"/>
    <property type="match status" value="1"/>
</dbReference>
<dbReference type="Pfam" id="PF23552">
    <property type="entry name" value="ParB_C"/>
    <property type="match status" value="1"/>
</dbReference>
<dbReference type="InterPro" id="IPR050336">
    <property type="entry name" value="Chromosome_partition/occlusion"/>
</dbReference>
<evidence type="ECO:0000259" key="4">
    <source>
        <dbReference type="SMART" id="SM00470"/>
    </source>
</evidence>
<dbReference type="Pfam" id="PF17762">
    <property type="entry name" value="HTH_ParB"/>
    <property type="match status" value="1"/>
</dbReference>
<keyword evidence="6" id="KW-1185">Reference proteome</keyword>
<dbReference type="PANTHER" id="PTHR33375:SF1">
    <property type="entry name" value="CHROMOSOME-PARTITIONING PROTEIN PARB-RELATED"/>
    <property type="match status" value="1"/>
</dbReference>
<feature type="domain" description="ParB-like N-terminal" evidence="4">
    <location>
        <begin position="11"/>
        <end position="101"/>
    </location>
</feature>
<dbReference type="FunFam" id="3.90.1530.30:FF:000001">
    <property type="entry name" value="Chromosome partitioning protein ParB"/>
    <property type="match status" value="1"/>
</dbReference>
<evidence type="ECO:0000256" key="2">
    <source>
        <dbReference type="ARBA" id="ARBA00022829"/>
    </source>
</evidence>
<dbReference type="STRING" id="1437425.CSEC_1804"/>
<gene>
    <name evidence="5" type="primary">parB</name>
    <name evidence="5" type="ORF">CSEC_1804</name>
</gene>
<dbReference type="GO" id="GO:0045881">
    <property type="term" value="P:positive regulation of sporulation resulting in formation of a cellular spore"/>
    <property type="evidence" value="ECO:0007669"/>
    <property type="project" value="TreeGrafter"/>
</dbReference>
<dbReference type="RefSeq" id="WP_041018116.1">
    <property type="nucleotide sequence ID" value="NZ_CCEJ010000008.1"/>
</dbReference>
<dbReference type="InterPro" id="IPR057240">
    <property type="entry name" value="ParB_dimer_C"/>
</dbReference>
<dbReference type="GO" id="GO:0007059">
    <property type="term" value="P:chromosome segregation"/>
    <property type="evidence" value="ECO:0007669"/>
    <property type="project" value="UniProtKB-KW"/>
</dbReference>
<reference evidence="5" key="2">
    <citation type="submission" date="2014-09" db="EMBL/GenBank/DDBJ databases">
        <title>Criblamydia sequanensis harbors a mega-plasmid encoding arsenite resistance.</title>
        <authorList>
            <person name="Bertelli C."/>
            <person name="Goesmann A."/>
            <person name="Greub G."/>
        </authorList>
    </citation>
    <scope>NUCLEOTIDE SEQUENCE [LARGE SCALE GENOMIC DNA]</scope>
    <source>
        <strain evidence="5">CRIB-18</strain>
    </source>
</reference>
<reference evidence="5" key="1">
    <citation type="submission" date="2013-12" db="EMBL/GenBank/DDBJ databases">
        <authorList>
            <person name="Linke B."/>
        </authorList>
    </citation>
    <scope>NUCLEOTIDE SEQUENCE [LARGE SCALE GENOMIC DNA]</scope>
    <source>
        <strain evidence="5">CRIB-18</strain>
    </source>
</reference>
<dbReference type="NCBIfam" id="TIGR00180">
    <property type="entry name" value="parB_part"/>
    <property type="match status" value="1"/>
</dbReference>
<dbReference type="InterPro" id="IPR003115">
    <property type="entry name" value="ParB_N"/>
</dbReference>
<protein>
    <submittedName>
        <fullName evidence="5">Chromosome-partitioning protein ParB</fullName>
    </submittedName>
</protein>
<dbReference type="InterPro" id="IPR036086">
    <property type="entry name" value="ParB/Sulfiredoxin_sf"/>
</dbReference>
<evidence type="ECO:0000313" key="5">
    <source>
        <dbReference type="EMBL" id="CDR34613.1"/>
    </source>
</evidence>
<accession>A0A090D2S6</accession>
<sequence length="271" mass="31074">MKDEPMDEDLKIISLQKISVSSYQPRKSFNAKDIQELADSIESVGLISPLVVKKIENDHYELIAGERRLRALHLLKRKEAPCFIRKIDDLSSGAASLIENIQRVDLSPIEIAKSIDKLIQQFKLTQKTVSEKIGKKRSTVANYLRLLTLPAHIQDGITSGLFTMGHAKALLSLEKEDEMELFYETVLSEKLSVREAEKKADQFKDKAKKNKLRYRTKDFFLEDLQNKIQEKYGTKVVIQEEGKKGKITISYFNYDDLDRILALMGCKEDSF</sequence>
<keyword evidence="2" id="KW-0159">Chromosome partition</keyword>
<dbReference type="InterPro" id="IPR041468">
    <property type="entry name" value="HTH_ParB/Spo0J"/>
</dbReference>